<keyword evidence="3" id="KW-1185">Reference proteome</keyword>
<dbReference type="EMBL" id="CP094534">
    <property type="protein sequence ID" value="UOE36309.1"/>
    <property type="molecule type" value="Genomic_DNA"/>
</dbReference>
<protein>
    <submittedName>
        <fullName evidence="2">T9SS type A sorting domain-containing protein</fullName>
    </submittedName>
</protein>
<dbReference type="PANTHER" id="PTHR46580:SF2">
    <property type="entry name" value="MAM DOMAIN-CONTAINING PROTEIN"/>
    <property type="match status" value="1"/>
</dbReference>
<keyword evidence="1" id="KW-0732">Signal</keyword>
<gene>
    <name evidence="2" type="ORF">MTP16_06705</name>
</gene>
<dbReference type="Proteomes" id="UP000831390">
    <property type="component" value="Chromosome"/>
</dbReference>
<evidence type="ECO:0000313" key="3">
    <source>
        <dbReference type="Proteomes" id="UP000831390"/>
    </source>
</evidence>
<dbReference type="SUPFAM" id="SSF69318">
    <property type="entry name" value="Integrin alpha N-terminal domain"/>
    <property type="match status" value="1"/>
</dbReference>
<organism evidence="2 3">
    <name type="scientific">Hymenobacter monticola</name>
    <dbReference type="NCBI Taxonomy" id="1705399"/>
    <lineage>
        <taxon>Bacteria</taxon>
        <taxon>Pseudomonadati</taxon>
        <taxon>Bacteroidota</taxon>
        <taxon>Cytophagia</taxon>
        <taxon>Cytophagales</taxon>
        <taxon>Hymenobacteraceae</taxon>
        <taxon>Hymenobacter</taxon>
    </lineage>
</organism>
<evidence type="ECO:0000313" key="2">
    <source>
        <dbReference type="EMBL" id="UOE36309.1"/>
    </source>
</evidence>
<proteinExistence type="predicted"/>
<dbReference type="InterPro" id="IPR013517">
    <property type="entry name" value="FG-GAP"/>
</dbReference>
<accession>A0ABY4BBN8</accession>
<dbReference type="Gene3D" id="2.30.30.100">
    <property type="match status" value="2"/>
</dbReference>
<dbReference type="InterPro" id="IPR026444">
    <property type="entry name" value="Secre_tail"/>
</dbReference>
<reference evidence="2 3" key="1">
    <citation type="submission" date="2022-03" db="EMBL/GenBank/DDBJ databases">
        <title>Hymenobactersp. isolated from the air.</title>
        <authorList>
            <person name="Won M."/>
            <person name="Kwon S.-W."/>
        </authorList>
    </citation>
    <scope>NUCLEOTIDE SEQUENCE [LARGE SCALE GENOMIC DNA]</scope>
    <source>
        <strain evidence="2 3">KACC 22596</strain>
    </source>
</reference>
<sequence>MLSWLILTRAVSILPGLPSGGFGLQADYFTGKSVADVALDDVDGDGRLDVIAVNVSANIYTPGDVSVLLNLGGGNLAPAVNYPMGERPTRAALGDMNGDGRLDLITANAATISVLPRLATGGFGAAADYPTGSEPTCPALSDVNGDGRLDVVTANLQGQSVSVLLGSSGGGFSPKVDYPTGPYPSGLALGDVNGDGLLDIVASSTSAGTASVLLGLPGGIFGLKTDYSTGANPRSLALRDLNGDGRLDIVTANTNSNTVSVLLNTGTYTPLATARPASPSDIALAPNPAHEAFAVTLPAGRAATSAELLNALGQVVRRPAVAGPSFQVLTNGLAPGVYSLRLTTSAGTVTKRVVVQ</sequence>
<evidence type="ECO:0000256" key="1">
    <source>
        <dbReference type="ARBA" id="ARBA00022729"/>
    </source>
</evidence>
<dbReference type="NCBIfam" id="TIGR04183">
    <property type="entry name" value="Por_Secre_tail"/>
    <property type="match status" value="1"/>
</dbReference>
<dbReference type="Gene3D" id="2.130.10.130">
    <property type="entry name" value="Integrin alpha, N-terminal"/>
    <property type="match status" value="1"/>
</dbReference>
<name>A0ABY4BBN8_9BACT</name>
<dbReference type="InterPro" id="IPR028994">
    <property type="entry name" value="Integrin_alpha_N"/>
</dbReference>
<dbReference type="PANTHER" id="PTHR46580">
    <property type="entry name" value="SENSOR KINASE-RELATED"/>
    <property type="match status" value="1"/>
</dbReference>
<dbReference type="RefSeq" id="WP_243519992.1">
    <property type="nucleotide sequence ID" value="NZ_JBHULP010000006.1"/>
</dbReference>
<dbReference type="Pfam" id="PF13517">
    <property type="entry name" value="FG-GAP_3"/>
    <property type="match status" value="3"/>
</dbReference>